<dbReference type="GO" id="GO:0003964">
    <property type="term" value="F:RNA-directed DNA polymerase activity"/>
    <property type="evidence" value="ECO:0007669"/>
    <property type="project" value="UniProtKB-KW"/>
</dbReference>
<sequence>MTRVLLNVNFSSSLMGKIEDINAMSNLYRILANEGFENVKPILPRRNMGFDGDGFNIIKRKNQQSCGSLPIRAHTRNTFTKVVSQWGELIDVEDNENSSLPFKRLCLKTKPYVIINDKTKIIMKGQLYWIRIKELDAWSLNFDFDQEDNSSSYEESEYDFVRNKSDKFKLDNDEEIDHVSYSSCMHDKAKPSNSNASVDPNKSDDPFEI</sequence>
<accession>A0A699H510</accession>
<keyword evidence="2" id="KW-0808">Transferase</keyword>
<dbReference type="AlphaFoldDB" id="A0A699H510"/>
<dbReference type="EMBL" id="BKCJ010113684">
    <property type="protein sequence ID" value="GEX52834.1"/>
    <property type="molecule type" value="Genomic_DNA"/>
</dbReference>
<protein>
    <submittedName>
        <fullName evidence="2">RNA-directed DNA polymerase, eukaryota, nucleotide-binding alpha-beta plait domain protein</fullName>
    </submittedName>
</protein>
<comment type="caution">
    <text evidence="2">The sequence shown here is derived from an EMBL/GenBank/DDBJ whole genome shotgun (WGS) entry which is preliminary data.</text>
</comment>
<evidence type="ECO:0000313" key="2">
    <source>
        <dbReference type="EMBL" id="GEX52834.1"/>
    </source>
</evidence>
<keyword evidence="2" id="KW-0548">Nucleotidyltransferase</keyword>
<feature type="region of interest" description="Disordered" evidence="1">
    <location>
        <begin position="182"/>
        <end position="209"/>
    </location>
</feature>
<gene>
    <name evidence="2" type="ORF">Tci_324809</name>
</gene>
<reference evidence="2" key="1">
    <citation type="journal article" date="2019" name="Sci. Rep.">
        <title>Draft genome of Tanacetum cinerariifolium, the natural source of mosquito coil.</title>
        <authorList>
            <person name="Yamashiro T."/>
            <person name="Shiraishi A."/>
            <person name="Satake H."/>
            <person name="Nakayama K."/>
        </authorList>
    </citation>
    <scope>NUCLEOTIDE SEQUENCE</scope>
</reference>
<keyword evidence="2" id="KW-0695">RNA-directed DNA polymerase</keyword>
<organism evidence="2">
    <name type="scientific">Tanacetum cinerariifolium</name>
    <name type="common">Dalmatian daisy</name>
    <name type="synonym">Chrysanthemum cinerariifolium</name>
    <dbReference type="NCBI Taxonomy" id="118510"/>
    <lineage>
        <taxon>Eukaryota</taxon>
        <taxon>Viridiplantae</taxon>
        <taxon>Streptophyta</taxon>
        <taxon>Embryophyta</taxon>
        <taxon>Tracheophyta</taxon>
        <taxon>Spermatophyta</taxon>
        <taxon>Magnoliopsida</taxon>
        <taxon>eudicotyledons</taxon>
        <taxon>Gunneridae</taxon>
        <taxon>Pentapetalae</taxon>
        <taxon>asterids</taxon>
        <taxon>campanulids</taxon>
        <taxon>Asterales</taxon>
        <taxon>Asteraceae</taxon>
        <taxon>Asteroideae</taxon>
        <taxon>Anthemideae</taxon>
        <taxon>Anthemidinae</taxon>
        <taxon>Tanacetum</taxon>
    </lineage>
</organism>
<proteinExistence type="predicted"/>
<feature type="compositionally biased region" description="Polar residues" evidence="1">
    <location>
        <begin position="191"/>
        <end position="200"/>
    </location>
</feature>
<evidence type="ECO:0000256" key="1">
    <source>
        <dbReference type="SAM" id="MobiDB-lite"/>
    </source>
</evidence>
<name>A0A699H510_TANCI</name>